<dbReference type="PANTHER" id="PTHR46797:SF1">
    <property type="entry name" value="METHYLPHOSPHONATE SYNTHASE"/>
    <property type="match status" value="1"/>
</dbReference>
<proteinExistence type="predicted"/>
<dbReference type="CDD" id="cd00093">
    <property type="entry name" value="HTH_XRE"/>
    <property type="match status" value="1"/>
</dbReference>
<dbReference type="GO" id="GO:0003700">
    <property type="term" value="F:DNA-binding transcription factor activity"/>
    <property type="evidence" value="ECO:0007669"/>
    <property type="project" value="TreeGrafter"/>
</dbReference>
<keyword evidence="6" id="KW-1185">Reference proteome</keyword>
<protein>
    <submittedName>
        <fullName evidence="3">Helix-turn-helix transcriptional regulator</fullName>
    </submittedName>
</protein>
<feature type="domain" description="HTH cro/C1-type" evidence="2">
    <location>
        <begin position="13"/>
        <end position="69"/>
    </location>
</feature>
<evidence type="ECO:0000313" key="3">
    <source>
        <dbReference type="EMBL" id="QPR31519.1"/>
    </source>
</evidence>
<evidence type="ECO:0000313" key="4">
    <source>
        <dbReference type="EMBL" id="QQB83400.1"/>
    </source>
</evidence>
<dbReference type="EMBL" id="CP066023">
    <property type="protein sequence ID" value="QQB83400.1"/>
    <property type="molecule type" value="Genomic_DNA"/>
</dbReference>
<dbReference type="SUPFAM" id="SSF47413">
    <property type="entry name" value="lambda repressor-like DNA-binding domains"/>
    <property type="match status" value="1"/>
</dbReference>
<dbReference type="InterPro" id="IPR050807">
    <property type="entry name" value="TransReg_Diox_bact_type"/>
</dbReference>
<reference evidence="5 6" key="1">
    <citation type="submission" date="2020-12" db="EMBL/GenBank/DDBJ databases">
        <title>FDA dAtabase for Regulatory Grade micrObial Sequences (FDA-ARGOS): Supporting development and validation of Infectious Disease Dx tests.</title>
        <authorList>
            <person name="Sproer C."/>
            <person name="Gronow S."/>
            <person name="Severitt S."/>
            <person name="Schroder I."/>
            <person name="Tallon L."/>
            <person name="Sadzewicz L."/>
            <person name="Zhao X."/>
            <person name="Boylan J."/>
            <person name="Ott S."/>
            <person name="Bowen H."/>
            <person name="Vavikolanu K."/>
            <person name="Mehta A."/>
            <person name="Aluvathingal J."/>
            <person name="Nadendla S."/>
            <person name="Lowell S."/>
            <person name="Myers T."/>
            <person name="Yan Y."/>
            <person name="Sichtig H."/>
        </authorList>
    </citation>
    <scope>NUCLEOTIDE SEQUENCE [LARGE SCALE GENOMIC DNA]</scope>
    <source>
        <strain evidence="3 5">FDAARGOS_938</strain>
        <strain evidence="4 6">FDAARGOS_991</strain>
    </source>
</reference>
<evidence type="ECO:0000259" key="2">
    <source>
        <dbReference type="PROSITE" id="PS50943"/>
    </source>
</evidence>
<dbReference type="Proteomes" id="UP000595198">
    <property type="component" value="Chromosome"/>
</dbReference>
<evidence type="ECO:0000313" key="5">
    <source>
        <dbReference type="Proteomes" id="UP000594774"/>
    </source>
</evidence>
<dbReference type="PANTHER" id="PTHR46797">
    <property type="entry name" value="HTH-TYPE TRANSCRIPTIONAL REGULATOR"/>
    <property type="match status" value="1"/>
</dbReference>
<gene>
    <name evidence="3" type="ORF">I6G95_03505</name>
    <name evidence="4" type="ORF">I6H48_04085</name>
</gene>
<dbReference type="RefSeq" id="WP_070832654.1">
    <property type="nucleotide sequence ID" value="NZ_CP065628.1"/>
</dbReference>
<dbReference type="AlphaFoldDB" id="A0AB37GC11"/>
<dbReference type="GO" id="GO:0005829">
    <property type="term" value="C:cytosol"/>
    <property type="evidence" value="ECO:0007669"/>
    <property type="project" value="TreeGrafter"/>
</dbReference>
<keyword evidence="1" id="KW-0238">DNA-binding</keyword>
<sequence>MASTESNFFGARLRQMRTDRGMTTRDLADATDGVVSQSAVSRLENGKAAYSLEQVMALSWALGVPLDELVEENPVSQRVQAVARTSQDDASVKEAQKMLLPYLQLRVLLTQN</sequence>
<dbReference type="Pfam" id="PF01381">
    <property type="entry name" value="HTH_3"/>
    <property type="match status" value="1"/>
</dbReference>
<dbReference type="InterPro" id="IPR001387">
    <property type="entry name" value="Cro/C1-type_HTH"/>
</dbReference>
<dbReference type="GO" id="GO:0003677">
    <property type="term" value="F:DNA binding"/>
    <property type="evidence" value="ECO:0007669"/>
    <property type="project" value="UniProtKB-KW"/>
</dbReference>
<dbReference type="InterPro" id="IPR010982">
    <property type="entry name" value="Lambda_DNA-bd_dom_sf"/>
</dbReference>
<organism evidence="3 5">
    <name type="scientific">Corynebacterium amycolatum</name>
    <dbReference type="NCBI Taxonomy" id="43765"/>
    <lineage>
        <taxon>Bacteria</taxon>
        <taxon>Bacillati</taxon>
        <taxon>Actinomycetota</taxon>
        <taxon>Actinomycetes</taxon>
        <taxon>Mycobacteriales</taxon>
        <taxon>Corynebacteriaceae</taxon>
        <taxon>Corynebacterium</taxon>
    </lineage>
</organism>
<evidence type="ECO:0000256" key="1">
    <source>
        <dbReference type="ARBA" id="ARBA00023125"/>
    </source>
</evidence>
<dbReference type="SMART" id="SM00530">
    <property type="entry name" value="HTH_XRE"/>
    <property type="match status" value="1"/>
</dbReference>
<dbReference type="PROSITE" id="PS50943">
    <property type="entry name" value="HTH_CROC1"/>
    <property type="match status" value="1"/>
</dbReference>
<evidence type="ECO:0000313" key="6">
    <source>
        <dbReference type="Proteomes" id="UP000595198"/>
    </source>
</evidence>
<dbReference type="Gene3D" id="1.10.260.40">
    <property type="entry name" value="lambda repressor-like DNA-binding domains"/>
    <property type="match status" value="1"/>
</dbReference>
<name>A0AB37GC11_CORAY</name>
<dbReference type="Proteomes" id="UP000594774">
    <property type="component" value="Chromosome"/>
</dbReference>
<accession>A0AB37GC11</accession>
<dbReference type="EMBL" id="CP065628">
    <property type="protein sequence ID" value="QPR31519.1"/>
    <property type="molecule type" value="Genomic_DNA"/>
</dbReference>